<keyword evidence="3" id="KW-1185">Reference proteome</keyword>
<sequence>MSFKSTIDKGGTAAAMTDLAAEGAQAAARPRHGRMIMGRRIGGVVLAAMLAVPAVLLGSAGQASAADGGTVTWRNHKNDFFLSAHGGRVWDDKWAGVSNYHLWSEYQNSDGSWNLLSNDGQCLVGYYRQVYTEPCNPRRDQTNSWQRWYEIPTQTGWALKNVQTRYMLDDAGDGSIYANSKDVGNGDPNQRWY</sequence>
<protein>
    <recommendedName>
        <fullName evidence="4">RICIN domain-containing protein</fullName>
    </recommendedName>
</protein>
<gene>
    <name evidence="2" type="ORF">F8144_32515</name>
</gene>
<organism evidence="2 3">
    <name type="scientific">Streptomyces triticiradicis</name>
    <dbReference type="NCBI Taxonomy" id="2651189"/>
    <lineage>
        <taxon>Bacteria</taxon>
        <taxon>Bacillati</taxon>
        <taxon>Actinomycetota</taxon>
        <taxon>Actinomycetes</taxon>
        <taxon>Kitasatosporales</taxon>
        <taxon>Streptomycetaceae</taxon>
        <taxon>Streptomyces</taxon>
    </lineage>
</organism>
<name>A0A7J5D7D1_9ACTN</name>
<dbReference type="InterPro" id="IPR035992">
    <property type="entry name" value="Ricin_B-like_lectins"/>
</dbReference>
<keyword evidence="1" id="KW-0812">Transmembrane</keyword>
<comment type="caution">
    <text evidence="2">The sequence shown here is derived from an EMBL/GenBank/DDBJ whole genome shotgun (WGS) entry which is preliminary data.</text>
</comment>
<dbReference type="AlphaFoldDB" id="A0A7J5D7D1"/>
<keyword evidence="1" id="KW-0472">Membrane</keyword>
<dbReference type="SUPFAM" id="SSF50370">
    <property type="entry name" value="Ricin B-like lectins"/>
    <property type="match status" value="1"/>
</dbReference>
<accession>A0A7J5D7D1</accession>
<feature type="transmembrane region" description="Helical" evidence="1">
    <location>
        <begin position="41"/>
        <end position="60"/>
    </location>
</feature>
<proteinExistence type="predicted"/>
<reference evidence="2 3" key="1">
    <citation type="submission" date="2019-09" db="EMBL/GenBank/DDBJ databases">
        <title>Isolation and identification of active actinomycetes.</title>
        <authorList>
            <person name="Yu Z."/>
            <person name="Han C."/>
            <person name="Yu B."/>
        </authorList>
    </citation>
    <scope>NUCLEOTIDE SEQUENCE [LARGE SCALE GENOMIC DNA]</scope>
    <source>
        <strain evidence="2 3">NEAU-H2</strain>
    </source>
</reference>
<evidence type="ECO:0000256" key="1">
    <source>
        <dbReference type="SAM" id="Phobius"/>
    </source>
</evidence>
<dbReference type="EMBL" id="WBKG01000034">
    <property type="protein sequence ID" value="KAB1981411.1"/>
    <property type="molecule type" value="Genomic_DNA"/>
</dbReference>
<dbReference type="PROSITE" id="PS50231">
    <property type="entry name" value="RICIN_B_LECTIN"/>
    <property type="match status" value="1"/>
</dbReference>
<dbReference type="Gene3D" id="2.80.10.50">
    <property type="match status" value="1"/>
</dbReference>
<dbReference type="Proteomes" id="UP000442990">
    <property type="component" value="Unassembled WGS sequence"/>
</dbReference>
<evidence type="ECO:0000313" key="3">
    <source>
        <dbReference type="Proteomes" id="UP000442990"/>
    </source>
</evidence>
<evidence type="ECO:0008006" key="4">
    <source>
        <dbReference type="Google" id="ProtNLM"/>
    </source>
</evidence>
<dbReference type="RefSeq" id="WP_151473030.1">
    <property type="nucleotide sequence ID" value="NZ_WBKG01000034.1"/>
</dbReference>
<keyword evidence="1" id="KW-1133">Transmembrane helix</keyword>
<evidence type="ECO:0000313" key="2">
    <source>
        <dbReference type="EMBL" id="KAB1981411.1"/>
    </source>
</evidence>